<dbReference type="RefSeq" id="WP_045055631.1">
    <property type="nucleotide sequence ID" value="NZ_CAWMDP010000003.1"/>
</dbReference>
<feature type="compositionally biased region" description="Polar residues" evidence="1">
    <location>
        <begin position="23"/>
        <end position="41"/>
    </location>
</feature>
<feature type="transmembrane region" description="Helical" evidence="2">
    <location>
        <begin position="58"/>
        <end position="76"/>
    </location>
</feature>
<keyword evidence="2" id="KW-0472">Membrane</keyword>
<feature type="transmembrane region" description="Helical" evidence="2">
    <location>
        <begin position="82"/>
        <end position="104"/>
    </location>
</feature>
<evidence type="ECO:0000313" key="4">
    <source>
        <dbReference type="Proteomes" id="UP000032452"/>
    </source>
</evidence>
<reference evidence="3 4" key="1">
    <citation type="submission" date="2015-02" db="EMBL/GenBank/DDBJ databases">
        <title>Draft genome of a novel marine cyanobacterium (Chroococcales) isolated from South Atlantic Ocean.</title>
        <authorList>
            <person name="Rigonato J."/>
            <person name="Alvarenga D.O."/>
            <person name="Branco L.H."/>
            <person name="Varani A.M."/>
            <person name="Brandini F.P."/>
            <person name="Fiore M.F."/>
        </authorList>
    </citation>
    <scope>NUCLEOTIDE SEQUENCE [LARGE SCALE GENOMIC DNA]</scope>
    <source>
        <strain evidence="3 4">CENA595</strain>
    </source>
</reference>
<sequence>MSNDQSDRELQRRLEKLEIELNTPPSSAQPVTPGNQKPSATVSSNLNKFISLFKALPNAGKIIVAGVGIVVGFAILRTLLSLVASLFSLAFLGLLVYGMYQFLLNRNRAA</sequence>
<gene>
    <name evidence="3" type="ORF">UH38_15750</name>
</gene>
<dbReference type="EMBL" id="JYON01000017">
    <property type="protein sequence ID" value="KJH70848.1"/>
    <property type="molecule type" value="Genomic_DNA"/>
</dbReference>
<keyword evidence="2" id="KW-0812">Transmembrane</keyword>
<dbReference type="Proteomes" id="UP000032452">
    <property type="component" value="Unassembled WGS sequence"/>
</dbReference>
<feature type="region of interest" description="Disordered" evidence="1">
    <location>
        <begin position="22"/>
        <end position="41"/>
    </location>
</feature>
<proteinExistence type="predicted"/>
<accession>A0A0D8ZPW3</accession>
<evidence type="ECO:0000256" key="2">
    <source>
        <dbReference type="SAM" id="Phobius"/>
    </source>
</evidence>
<name>A0A0D8ZPW3_9CYAN</name>
<dbReference type="OrthoDB" id="582976at2"/>
<evidence type="ECO:0000313" key="3">
    <source>
        <dbReference type="EMBL" id="KJH70848.1"/>
    </source>
</evidence>
<keyword evidence="2" id="KW-1133">Transmembrane helix</keyword>
<dbReference type="AlphaFoldDB" id="A0A0D8ZPW3"/>
<comment type="caution">
    <text evidence="3">The sequence shown here is derived from an EMBL/GenBank/DDBJ whole genome shotgun (WGS) entry which is preliminary data.</text>
</comment>
<keyword evidence="4" id="KW-1185">Reference proteome</keyword>
<dbReference type="STRING" id="1618023.UH38_15750"/>
<organism evidence="3 4">
    <name type="scientific">Aliterella atlantica CENA595</name>
    <dbReference type="NCBI Taxonomy" id="1618023"/>
    <lineage>
        <taxon>Bacteria</taxon>
        <taxon>Bacillati</taxon>
        <taxon>Cyanobacteriota</taxon>
        <taxon>Cyanophyceae</taxon>
        <taxon>Chroococcidiopsidales</taxon>
        <taxon>Aliterellaceae</taxon>
        <taxon>Aliterella</taxon>
    </lineage>
</organism>
<protein>
    <submittedName>
        <fullName evidence="3">Uncharacterized protein</fullName>
    </submittedName>
</protein>
<evidence type="ECO:0000256" key="1">
    <source>
        <dbReference type="SAM" id="MobiDB-lite"/>
    </source>
</evidence>